<keyword evidence="2" id="KW-1185">Reference proteome</keyword>
<gene>
    <name evidence="1" type="ORF">KGMB03357_18200</name>
</gene>
<dbReference type="Gene3D" id="3.90.75.20">
    <property type="match status" value="1"/>
</dbReference>
<sequence length="216" mass="25693">MNERTKSFYKKKFDDLRQYTYNFIPQEDEIFKQCNGITEPPYWFISNYGRLFSVYYKNEPLKQIRVNYTKSGTERKQHDWSYVTQYKGKQREPRLHRLVAKYFCKNEFDGYAEVAGEPLEVHHILPESTFAEDEPFKANRSENLQILPKSVHRDVSHIGSLEKKIAAHDSLPLYFFGDKFIQALQKHIEDGRLAYTVQQDDKKVTARPLKKEPEEE</sequence>
<name>A0A401LF28_9FIRM</name>
<dbReference type="Proteomes" id="UP000287361">
    <property type="component" value="Unassembled WGS sequence"/>
</dbReference>
<organism evidence="1 2">
    <name type="scientific">Anaerotignum faecicola</name>
    <dbReference type="NCBI Taxonomy" id="2358141"/>
    <lineage>
        <taxon>Bacteria</taxon>
        <taxon>Bacillati</taxon>
        <taxon>Bacillota</taxon>
        <taxon>Clostridia</taxon>
        <taxon>Lachnospirales</taxon>
        <taxon>Anaerotignaceae</taxon>
        <taxon>Anaerotignum</taxon>
    </lineage>
</organism>
<dbReference type="EMBL" id="BHVZ01000010">
    <property type="protein sequence ID" value="GCB30159.1"/>
    <property type="molecule type" value="Genomic_DNA"/>
</dbReference>
<comment type="caution">
    <text evidence="1">The sequence shown here is derived from an EMBL/GenBank/DDBJ whole genome shotgun (WGS) entry which is preliminary data.</text>
</comment>
<reference evidence="1 2" key="1">
    <citation type="submission" date="2018-10" db="EMBL/GenBank/DDBJ databases">
        <title>Draft Genome Sequence of Anaerotignum sp. KCTC 15736.</title>
        <authorList>
            <person name="Choi S.H."/>
            <person name="Kim J.S."/>
            <person name="Kang S.W."/>
            <person name="Lee J.S."/>
            <person name="Park S.H."/>
        </authorList>
    </citation>
    <scope>NUCLEOTIDE SEQUENCE [LARGE SCALE GENOMIC DNA]</scope>
    <source>
        <strain evidence="1 2">KCTC 15736</strain>
    </source>
</reference>
<proteinExistence type="predicted"/>
<evidence type="ECO:0000313" key="1">
    <source>
        <dbReference type="EMBL" id="GCB30159.1"/>
    </source>
</evidence>
<evidence type="ECO:0000313" key="2">
    <source>
        <dbReference type="Proteomes" id="UP000287361"/>
    </source>
</evidence>
<accession>A0A401LF28</accession>
<protein>
    <submittedName>
        <fullName evidence="1">Uncharacterized protein</fullName>
    </submittedName>
</protein>
<dbReference type="AlphaFoldDB" id="A0A401LF28"/>